<name>A0ABY5I7G7_9FIRM</name>
<dbReference type="RefSeq" id="WP_290141743.1">
    <property type="nucleotide sequence ID" value="NZ_CP101620.1"/>
</dbReference>
<dbReference type="Pfam" id="PF03123">
    <property type="entry name" value="CAT_RBD"/>
    <property type="match status" value="1"/>
</dbReference>
<evidence type="ECO:0000256" key="1">
    <source>
        <dbReference type="ARBA" id="ARBA00022737"/>
    </source>
</evidence>
<evidence type="ECO:0000313" key="5">
    <source>
        <dbReference type="EMBL" id="UTY40319.1"/>
    </source>
</evidence>
<dbReference type="InterPro" id="IPR036650">
    <property type="entry name" value="CAT_RNA-bd_dom_sf"/>
</dbReference>
<sequence length="284" mass="32980">MKAIKKLNNNVVVCVDGKGRELIAMGKGLGFQSLPREVSLSEIERTFYDFEVSEQNILKDLPADVVLFTASLMDIIKNELPYDLSSNATLVMADHIAFAIERAKQNIVVKMPLLYEVQQMYPLEYKIGKYALKKIKREFEIDLPNDEITGIALNLINSRLKVKDTANKATGLEYEDMLNEVTEIIEQTQRIIIDKDSFDYSRYATHLLYLFQRIRNNKTINSANYILYKDLVDKFPSIEICVSKICHHIEEKWKVQLSEDEKLYLMLHVNRICVRKDCNLQYRA</sequence>
<evidence type="ECO:0000256" key="2">
    <source>
        <dbReference type="ARBA" id="ARBA00023015"/>
    </source>
</evidence>
<accession>A0ABY5I7G7</accession>
<dbReference type="PANTHER" id="PTHR30185">
    <property type="entry name" value="CRYPTIC BETA-GLUCOSIDE BGL OPERON ANTITERMINATOR"/>
    <property type="match status" value="1"/>
</dbReference>
<dbReference type="SMART" id="SM01061">
    <property type="entry name" value="CAT_RBD"/>
    <property type="match status" value="1"/>
</dbReference>
<dbReference type="EMBL" id="CP101620">
    <property type="protein sequence ID" value="UTY40319.1"/>
    <property type="molecule type" value="Genomic_DNA"/>
</dbReference>
<dbReference type="SUPFAM" id="SSF50151">
    <property type="entry name" value="SacY-like RNA-binding domain"/>
    <property type="match status" value="1"/>
</dbReference>
<dbReference type="SUPFAM" id="SSF63520">
    <property type="entry name" value="PTS-regulatory domain, PRD"/>
    <property type="match status" value="2"/>
</dbReference>
<dbReference type="InterPro" id="IPR011608">
    <property type="entry name" value="PRD"/>
</dbReference>
<proteinExistence type="predicted"/>
<dbReference type="Pfam" id="PF00874">
    <property type="entry name" value="PRD"/>
    <property type="match status" value="2"/>
</dbReference>
<feature type="domain" description="PRD" evidence="4">
    <location>
        <begin position="60"/>
        <end position="165"/>
    </location>
</feature>
<evidence type="ECO:0000313" key="6">
    <source>
        <dbReference type="Proteomes" id="UP001060112"/>
    </source>
</evidence>
<gene>
    <name evidence="5" type="ORF">NMU03_05915</name>
</gene>
<evidence type="ECO:0000259" key="4">
    <source>
        <dbReference type="PROSITE" id="PS51372"/>
    </source>
</evidence>
<dbReference type="InterPro" id="IPR004341">
    <property type="entry name" value="CAT_RNA-bd_dom"/>
</dbReference>
<keyword evidence="3" id="KW-0804">Transcription</keyword>
<dbReference type="PROSITE" id="PS51372">
    <property type="entry name" value="PRD_2"/>
    <property type="match status" value="2"/>
</dbReference>
<organism evidence="5 6">
    <name type="scientific">Allocoprobacillus halotolerans</name>
    <dbReference type="NCBI Taxonomy" id="2944914"/>
    <lineage>
        <taxon>Bacteria</taxon>
        <taxon>Bacillati</taxon>
        <taxon>Bacillota</taxon>
        <taxon>Erysipelotrichia</taxon>
        <taxon>Erysipelotrichales</taxon>
        <taxon>Erysipelotrichaceae</taxon>
        <taxon>Allocoprobacillus</taxon>
    </lineage>
</organism>
<dbReference type="Proteomes" id="UP001060112">
    <property type="component" value="Chromosome"/>
</dbReference>
<dbReference type="InterPro" id="IPR050661">
    <property type="entry name" value="BglG_antiterminators"/>
</dbReference>
<keyword evidence="1" id="KW-0677">Repeat</keyword>
<reference evidence="5" key="1">
    <citation type="submission" date="2022-07" db="EMBL/GenBank/DDBJ databases">
        <title>Faecal culturing of patients with breast cancer.</title>
        <authorList>
            <person name="Teng N.M.Y."/>
            <person name="Kiu R."/>
            <person name="Evans R."/>
            <person name="Baker D.J."/>
            <person name="Zenner C."/>
            <person name="Robinson S.D."/>
            <person name="Hall L.J."/>
        </authorList>
    </citation>
    <scope>NUCLEOTIDE SEQUENCE</scope>
    <source>
        <strain evidence="5">LH1062</strain>
    </source>
</reference>
<evidence type="ECO:0000256" key="3">
    <source>
        <dbReference type="ARBA" id="ARBA00023163"/>
    </source>
</evidence>
<dbReference type="PANTHER" id="PTHR30185:SF18">
    <property type="entry name" value="TRANSCRIPTIONAL REGULATOR MTLR"/>
    <property type="match status" value="1"/>
</dbReference>
<dbReference type="Gene3D" id="1.10.1790.10">
    <property type="entry name" value="PRD domain"/>
    <property type="match status" value="2"/>
</dbReference>
<dbReference type="InterPro" id="IPR036634">
    <property type="entry name" value="PRD_sf"/>
</dbReference>
<protein>
    <submittedName>
        <fullName evidence="5">PRD domain-containing protein</fullName>
    </submittedName>
</protein>
<dbReference type="Gene3D" id="2.30.24.10">
    <property type="entry name" value="CAT RNA-binding domain"/>
    <property type="match status" value="1"/>
</dbReference>
<keyword evidence="6" id="KW-1185">Reference proteome</keyword>
<feature type="domain" description="PRD" evidence="4">
    <location>
        <begin position="169"/>
        <end position="279"/>
    </location>
</feature>
<keyword evidence="2" id="KW-0805">Transcription regulation</keyword>